<dbReference type="CDD" id="cd06267">
    <property type="entry name" value="PBP1_LacI_sugar_binding-like"/>
    <property type="match status" value="1"/>
</dbReference>
<dbReference type="Gene3D" id="1.10.260.40">
    <property type="entry name" value="lambda repressor-like DNA-binding domains"/>
    <property type="match status" value="1"/>
</dbReference>
<dbReference type="KEGG" id="sus:Acid_1479"/>
<dbReference type="Pfam" id="PF13377">
    <property type="entry name" value="Peripla_BP_3"/>
    <property type="match status" value="1"/>
</dbReference>
<dbReference type="eggNOG" id="COG1609">
    <property type="taxonomic scope" value="Bacteria"/>
</dbReference>
<evidence type="ECO:0000259" key="4">
    <source>
        <dbReference type="PROSITE" id="PS50932"/>
    </source>
</evidence>
<keyword evidence="1" id="KW-0805">Transcription regulation</keyword>
<evidence type="ECO:0000256" key="1">
    <source>
        <dbReference type="ARBA" id="ARBA00023015"/>
    </source>
</evidence>
<dbReference type="PROSITE" id="PS50932">
    <property type="entry name" value="HTH_LACI_2"/>
    <property type="match status" value="1"/>
</dbReference>
<dbReference type="PANTHER" id="PTHR30146">
    <property type="entry name" value="LACI-RELATED TRANSCRIPTIONAL REPRESSOR"/>
    <property type="match status" value="1"/>
</dbReference>
<evidence type="ECO:0000313" key="5">
    <source>
        <dbReference type="EMBL" id="ABJ82471.1"/>
    </source>
</evidence>
<accession>Q028T1</accession>
<dbReference type="AlphaFoldDB" id="Q028T1"/>
<evidence type="ECO:0000256" key="3">
    <source>
        <dbReference type="ARBA" id="ARBA00023163"/>
    </source>
</evidence>
<feature type="domain" description="HTH lacI-type" evidence="4">
    <location>
        <begin position="13"/>
        <end position="67"/>
    </location>
</feature>
<dbReference type="PANTHER" id="PTHR30146:SF109">
    <property type="entry name" value="HTH-TYPE TRANSCRIPTIONAL REGULATOR GALS"/>
    <property type="match status" value="1"/>
</dbReference>
<dbReference type="InterPro" id="IPR010982">
    <property type="entry name" value="Lambda_DNA-bd_dom_sf"/>
</dbReference>
<dbReference type="SMART" id="SM00354">
    <property type="entry name" value="HTH_LACI"/>
    <property type="match status" value="1"/>
</dbReference>
<dbReference type="SUPFAM" id="SSF47413">
    <property type="entry name" value="lambda repressor-like DNA-binding domains"/>
    <property type="match status" value="1"/>
</dbReference>
<keyword evidence="2" id="KW-0238">DNA-binding</keyword>
<dbReference type="InterPro" id="IPR028082">
    <property type="entry name" value="Peripla_BP_I"/>
</dbReference>
<name>Q028T1_SOLUE</name>
<dbReference type="Pfam" id="PF00356">
    <property type="entry name" value="LacI"/>
    <property type="match status" value="1"/>
</dbReference>
<keyword evidence="3" id="KW-0804">Transcription</keyword>
<sequence>MRNAKTSTQGKPASIKDVARLAGVAHSTVSRALRNSPLVNRETTETIQRIASEMGYRTSAAARSLVTRRSDTIGVVVTNIADPFIAGVVSGIEETADQHGLSVFLANSNAEPEREVRVARKFEERRVDGIIVTASRVGAQYVPLLTHMQVPIVLLNNQHPSQFAHSVMIANMQASLDVTRHLIHLGHRRIAYLGDRQGYQSDAERYAGYRQALEESHLWVDPQLTVHGDGKPEAAEAAAGELLSLPEPPTAIFCYNDMSALGAMRRMRDHGLRIPDDISIVGFDDLYISEYLDPPLTTVRQPMRQMGRTAMETLLQIFAGADSGHDIRLPGELIVRRTTAAPKEKS</sequence>
<reference evidence="5" key="1">
    <citation type="submission" date="2006-10" db="EMBL/GenBank/DDBJ databases">
        <title>Complete sequence of Solibacter usitatus Ellin6076.</title>
        <authorList>
            <consortium name="US DOE Joint Genome Institute"/>
            <person name="Copeland A."/>
            <person name="Lucas S."/>
            <person name="Lapidus A."/>
            <person name="Barry K."/>
            <person name="Detter J.C."/>
            <person name="Glavina del Rio T."/>
            <person name="Hammon N."/>
            <person name="Israni S."/>
            <person name="Dalin E."/>
            <person name="Tice H."/>
            <person name="Pitluck S."/>
            <person name="Thompson L.S."/>
            <person name="Brettin T."/>
            <person name="Bruce D."/>
            <person name="Han C."/>
            <person name="Tapia R."/>
            <person name="Gilna P."/>
            <person name="Schmutz J."/>
            <person name="Larimer F."/>
            <person name="Land M."/>
            <person name="Hauser L."/>
            <person name="Kyrpides N."/>
            <person name="Mikhailova N."/>
            <person name="Janssen P.H."/>
            <person name="Kuske C.R."/>
            <person name="Richardson P."/>
        </authorList>
    </citation>
    <scope>NUCLEOTIDE SEQUENCE</scope>
    <source>
        <strain evidence="5">Ellin6076</strain>
    </source>
</reference>
<organism evidence="5">
    <name type="scientific">Solibacter usitatus (strain Ellin6076)</name>
    <dbReference type="NCBI Taxonomy" id="234267"/>
    <lineage>
        <taxon>Bacteria</taxon>
        <taxon>Pseudomonadati</taxon>
        <taxon>Acidobacteriota</taxon>
        <taxon>Terriglobia</taxon>
        <taxon>Bryobacterales</taxon>
        <taxon>Solibacteraceae</taxon>
        <taxon>Candidatus Solibacter</taxon>
    </lineage>
</organism>
<dbReference type="GO" id="GO:0003700">
    <property type="term" value="F:DNA-binding transcription factor activity"/>
    <property type="evidence" value="ECO:0007669"/>
    <property type="project" value="TreeGrafter"/>
</dbReference>
<dbReference type="HOGENOM" id="CLU_037628_6_1_0"/>
<dbReference type="SUPFAM" id="SSF53822">
    <property type="entry name" value="Periplasmic binding protein-like I"/>
    <property type="match status" value="1"/>
</dbReference>
<dbReference type="InParanoid" id="Q028T1"/>
<dbReference type="CDD" id="cd01392">
    <property type="entry name" value="HTH_LacI"/>
    <property type="match status" value="1"/>
</dbReference>
<dbReference type="Gene3D" id="3.40.50.2300">
    <property type="match status" value="2"/>
</dbReference>
<dbReference type="EMBL" id="CP000473">
    <property type="protein sequence ID" value="ABJ82471.1"/>
    <property type="molecule type" value="Genomic_DNA"/>
</dbReference>
<protein>
    <submittedName>
        <fullName evidence="5">Transcriptional regulator, LacI family</fullName>
    </submittedName>
</protein>
<evidence type="ECO:0000256" key="2">
    <source>
        <dbReference type="ARBA" id="ARBA00023125"/>
    </source>
</evidence>
<dbReference type="OrthoDB" id="9796186at2"/>
<dbReference type="FunCoup" id="Q028T1">
    <property type="interactions" value="211"/>
</dbReference>
<gene>
    <name evidence="5" type="ordered locus">Acid_1479</name>
</gene>
<dbReference type="InterPro" id="IPR046335">
    <property type="entry name" value="LacI/GalR-like_sensor"/>
</dbReference>
<dbReference type="InterPro" id="IPR000843">
    <property type="entry name" value="HTH_LacI"/>
</dbReference>
<dbReference type="GO" id="GO:0000976">
    <property type="term" value="F:transcription cis-regulatory region binding"/>
    <property type="evidence" value="ECO:0007669"/>
    <property type="project" value="TreeGrafter"/>
</dbReference>
<dbReference type="STRING" id="234267.Acid_1479"/>
<proteinExistence type="predicted"/>